<feature type="domain" description="Mechanosensitive ion channel transmembrane helices 2/3" evidence="9">
    <location>
        <begin position="59"/>
        <end position="101"/>
    </location>
</feature>
<dbReference type="Proteomes" id="UP001349994">
    <property type="component" value="Unassembled WGS sequence"/>
</dbReference>
<evidence type="ECO:0000256" key="5">
    <source>
        <dbReference type="ARBA" id="ARBA00022989"/>
    </source>
</evidence>
<reference evidence="10 11" key="1">
    <citation type="submission" date="2024-01" db="EMBL/GenBank/DDBJ databases">
        <title>novel species in genus Adlercreutzia.</title>
        <authorList>
            <person name="Liu X."/>
        </authorList>
    </citation>
    <scope>NUCLEOTIDE SEQUENCE [LARGE SCALE GENOMIC DNA]</scope>
    <source>
        <strain evidence="10 11">R7</strain>
    </source>
</reference>
<dbReference type="InterPro" id="IPR011014">
    <property type="entry name" value="MscS_channel_TM-2"/>
</dbReference>
<keyword evidence="5 7" id="KW-1133">Transmembrane helix</keyword>
<sequence length="276" mass="29213">MEKLLDIFNKFVHEDWFTTLVGAVIICAVTFVVCRITVAFMRRVLNKTSLLPSSSIFINLVRAAVWIVGVAVMLSVCFNVNVSAMITGLGVVGIAISLGFQDTLSNLIGGLQVSVSRSVEPGDNIRMGPSGVSGVVQDVAWRYTTIVDSSGNEINIPNSVMTSTAVVKLSPPSSVSINMVVTTDSERLTAAAHHIEDAAEKAVARVSKIKKAPKVSFSAITDRGFQGSLSFTIADASKASAATDAAIRAIAPYVHNHFPEEAPAPDASTEHNPTTP</sequence>
<evidence type="ECO:0000256" key="3">
    <source>
        <dbReference type="ARBA" id="ARBA00022475"/>
    </source>
</evidence>
<comment type="caution">
    <text evidence="10">The sequence shown here is derived from an EMBL/GenBank/DDBJ whole genome shotgun (WGS) entry which is preliminary data.</text>
</comment>
<evidence type="ECO:0000313" key="11">
    <source>
        <dbReference type="Proteomes" id="UP001349994"/>
    </source>
</evidence>
<name>A0ABU6IFB2_9ACTN</name>
<organism evidence="10 11">
    <name type="scientific">Adlercreutzia wanghongyangiae</name>
    <dbReference type="NCBI Taxonomy" id="3111451"/>
    <lineage>
        <taxon>Bacteria</taxon>
        <taxon>Bacillati</taxon>
        <taxon>Actinomycetota</taxon>
        <taxon>Coriobacteriia</taxon>
        <taxon>Eggerthellales</taxon>
        <taxon>Eggerthellaceae</taxon>
        <taxon>Adlercreutzia</taxon>
    </lineage>
</organism>
<dbReference type="Gene3D" id="1.10.287.1260">
    <property type="match status" value="1"/>
</dbReference>
<evidence type="ECO:0000256" key="2">
    <source>
        <dbReference type="ARBA" id="ARBA00008017"/>
    </source>
</evidence>
<dbReference type="Pfam" id="PF21088">
    <property type="entry name" value="MS_channel_1st"/>
    <property type="match status" value="1"/>
</dbReference>
<feature type="transmembrane region" description="Helical" evidence="7">
    <location>
        <begin position="16"/>
        <end position="38"/>
    </location>
</feature>
<gene>
    <name evidence="10" type="ORF">VIN30_01475</name>
</gene>
<comment type="similarity">
    <text evidence="2">Belongs to the MscS (TC 1.A.23) family.</text>
</comment>
<evidence type="ECO:0000256" key="1">
    <source>
        <dbReference type="ARBA" id="ARBA00004651"/>
    </source>
</evidence>
<dbReference type="InterPro" id="IPR023408">
    <property type="entry name" value="MscS_beta-dom_sf"/>
</dbReference>
<dbReference type="RefSeq" id="WP_338208698.1">
    <property type="nucleotide sequence ID" value="NZ_JAYMFF010000002.1"/>
</dbReference>
<feature type="domain" description="Mechanosensitive ion channel MscS" evidence="8">
    <location>
        <begin position="102"/>
        <end position="167"/>
    </location>
</feature>
<dbReference type="InterPro" id="IPR049142">
    <property type="entry name" value="MS_channel_1st"/>
</dbReference>
<dbReference type="InterPro" id="IPR006685">
    <property type="entry name" value="MscS_channel_2nd"/>
</dbReference>
<dbReference type="Gene3D" id="2.30.30.60">
    <property type="match status" value="1"/>
</dbReference>
<feature type="transmembrane region" description="Helical" evidence="7">
    <location>
        <begin position="80"/>
        <end position="100"/>
    </location>
</feature>
<dbReference type="EMBL" id="JAYMFF010000002">
    <property type="protein sequence ID" value="MEC4175119.1"/>
    <property type="molecule type" value="Genomic_DNA"/>
</dbReference>
<comment type="subcellular location">
    <subcellularLocation>
        <location evidence="1">Cell membrane</location>
        <topology evidence="1">Multi-pass membrane protein</topology>
    </subcellularLocation>
</comment>
<dbReference type="InterPro" id="IPR010920">
    <property type="entry name" value="LSM_dom_sf"/>
</dbReference>
<keyword evidence="4 7" id="KW-0812">Transmembrane</keyword>
<protein>
    <submittedName>
        <fullName evidence="10">Mechanosensitive ion channel family protein</fullName>
    </submittedName>
</protein>
<evidence type="ECO:0000313" key="10">
    <source>
        <dbReference type="EMBL" id="MEC4175119.1"/>
    </source>
</evidence>
<accession>A0ABU6IFB2</accession>
<evidence type="ECO:0000256" key="7">
    <source>
        <dbReference type="SAM" id="Phobius"/>
    </source>
</evidence>
<keyword evidence="11" id="KW-1185">Reference proteome</keyword>
<dbReference type="PANTHER" id="PTHR30566">
    <property type="entry name" value="YNAI-RELATED MECHANOSENSITIVE ION CHANNEL"/>
    <property type="match status" value="1"/>
</dbReference>
<evidence type="ECO:0000256" key="6">
    <source>
        <dbReference type="ARBA" id="ARBA00023136"/>
    </source>
</evidence>
<dbReference type="SUPFAM" id="SSF50182">
    <property type="entry name" value="Sm-like ribonucleoproteins"/>
    <property type="match status" value="1"/>
</dbReference>
<evidence type="ECO:0000256" key="4">
    <source>
        <dbReference type="ARBA" id="ARBA00022692"/>
    </source>
</evidence>
<proteinExistence type="inferred from homology"/>
<keyword evidence="6 7" id="KW-0472">Membrane</keyword>
<dbReference type="Pfam" id="PF00924">
    <property type="entry name" value="MS_channel_2nd"/>
    <property type="match status" value="1"/>
</dbReference>
<feature type="transmembrane region" description="Helical" evidence="7">
    <location>
        <begin position="50"/>
        <end position="74"/>
    </location>
</feature>
<dbReference type="SUPFAM" id="SSF82861">
    <property type="entry name" value="Mechanosensitive channel protein MscS (YggB), transmembrane region"/>
    <property type="match status" value="1"/>
</dbReference>
<dbReference type="PANTHER" id="PTHR30566:SF5">
    <property type="entry name" value="MECHANOSENSITIVE ION CHANNEL PROTEIN 1, MITOCHONDRIAL-RELATED"/>
    <property type="match status" value="1"/>
</dbReference>
<evidence type="ECO:0000259" key="9">
    <source>
        <dbReference type="Pfam" id="PF21088"/>
    </source>
</evidence>
<evidence type="ECO:0000259" key="8">
    <source>
        <dbReference type="Pfam" id="PF00924"/>
    </source>
</evidence>
<keyword evidence="3" id="KW-1003">Cell membrane</keyword>